<dbReference type="GeneID" id="9683688"/>
<dbReference type="Gene3D" id="1.10.340.30">
    <property type="entry name" value="Hypothetical protein, domain 2"/>
    <property type="match status" value="1"/>
</dbReference>
<dbReference type="GO" id="GO:0019104">
    <property type="term" value="F:DNA N-glycosylase activity"/>
    <property type="evidence" value="ECO:0007669"/>
    <property type="project" value="InterPro"/>
</dbReference>
<feature type="non-terminal residue" evidence="1">
    <location>
        <position position="108"/>
    </location>
</feature>
<dbReference type="InterPro" id="IPR011257">
    <property type="entry name" value="DNA_glycosylase"/>
</dbReference>
<dbReference type="GO" id="GO:0141166">
    <property type="term" value="P:chromosomal 5-methylcytosine DNA demethylation pathway"/>
    <property type="evidence" value="ECO:0007669"/>
    <property type="project" value="InterPro"/>
</dbReference>
<dbReference type="OMA" id="EDIVDWE"/>
<dbReference type="Gene3D" id="1.10.1670.10">
    <property type="entry name" value="Helix-hairpin-Helix base-excision DNA repair enzymes (C-terminal)"/>
    <property type="match status" value="1"/>
</dbReference>
<dbReference type="InterPro" id="IPR003265">
    <property type="entry name" value="HhH-GPD_domain"/>
</dbReference>
<dbReference type="OrthoDB" id="5607at2759"/>
<dbReference type="InterPro" id="IPR023170">
    <property type="entry name" value="HhH_base_excis_C"/>
</dbReference>
<feature type="non-terminal residue" evidence="1">
    <location>
        <position position="1"/>
    </location>
</feature>
<dbReference type="EMBL" id="GG663738">
    <property type="protein sequence ID" value="EEH57826.1"/>
    <property type="molecule type" value="Genomic_DNA"/>
</dbReference>
<dbReference type="Proteomes" id="UP000001876">
    <property type="component" value="Unassembled WGS sequence"/>
</dbReference>
<gene>
    <name evidence="1" type="ORF">MICPUCDRAFT_9190</name>
</gene>
<dbReference type="CDD" id="cd00056">
    <property type="entry name" value="ENDO3c"/>
    <property type="match status" value="1"/>
</dbReference>
<accession>C1MR63</accession>
<organism evidence="2">
    <name type="scientific">Micromonas pusilla (strain CCMP1545)</name>
    <name type="common">Picoplanktonic green alga</name>
    <dbReference type="NCBI Taxonomy" id="564608"/>
    <lineage>
        <taxon>Eukaryota</taxon>
        <taxon>Viridiplantae</taxon>
        <taxon>Chlorophyta</taxon>
        <taxon>Mamiellophyceae</taxon>
        <taxon>Mamiellales</taxon>
        <taxon>Mamiellaceae</taxon>
        <taxon>Micromonas</taxon>
    </lineage>
</organism>
<dbReference type="GO" id="GO:0006284">
    <property type="term" value="P:base-excision repair"/>
    <property type="evidence" value="ECO:0007669"/>
    <property type="project" value="InterPro"/>
</dbReference>
<dbReference type="KEGG" id="mpp:MICPUCDRAFT_9190"/>
<protein>
    <submittedName>
        <fullName evidence="1">Predicted protein</fullName>
    </submittedName>
</protein>
<proteinExistence type="predicted"/>
<dbReference type="GO" id="GO:0035514">
    <property type="term" value="F:DNA demethylase activity"/>
    <property type="evidence" value="ECO:0007669"/>
    <property type="project" value="InterPro"/>
</dbReference>
<keyword evidence="2" id="KW-1185">Reference proteome</keyword>
<name>C1MR63_MICPC</name>
<reference evidence="1 2" key="1">
    <citation type="journal article" date="2009" name="Science">
        <title>Green evolution and dynamic adaptations revealed by genomes of the marine picoeukaryotes Micromonas.</title>
        <authorList>
            <person name="Worden A.Z."/>
            <person name="Lee J.H."/>
            <person name="Mock T."/>
            <person name="Rouze P."/>
            <person name="Simmons M.P."/>
            <person name="Aerts A.L."/>
            <person name="Allen A.E."/>
            <person name="Cuvelier M.L."/>
            <person name="Derelle E."/>
            <person name="Everett M.V."/>
            <person name="Foulon E."/>
            <person name="Grimwood J."/>
            <person name="Gundlach H."/>
            <person name="Henrissat B."/>
            <person name="Napoli C."/>
            <person name="McDonald S.M."/>
            <person name="Parker M.S."/>
            <person name="Rombauts S."/>
            <person name="Salamov A."/>
            <person name="Von Dassow P."/>
            <person name="Badger J.H."/>
            <person name="Coutinho P.M."/>
            <person name="Demir E."/>
            <person name="Dubchak I."/>
            <person name="Gentemann C."/>
            <person name="Eikrem W."/>
            <person name="Gready J.E."/>
            <person name="John U."/>
            <person name="Lanier W."/>
            <person name="Lindquist E.A."/>
            <person name="Lucas S."/>
            <person name="Mayer K.F."/>
            <person name="Moreau H."/>
            <person name="Not F."/>
            <person name="Otillar R."/>
            <person name="Panaud O."/>
            <person name="Pangilinan J."/>
            <person name="Paulsen I."/>
            <person name="Piegu B."/>
            <person name="Poliakov A."/>
            <person name="Robbens S."/>
            <person name="Schmutz J."/>
            <person name="Toulza E."/>
            <person name="Wyss T."/>
            <person name="Zelensky A."/>
            <person name="Zhou K."/>
            <person name="Armbrust E.V."/>
            <person name="Bhattacharya D."/>
            <person name="Goodenough U.W."/>
            <person name="Van de Peer Y."/>
            <person name="Grigoriev I.V."/>
        </authorList>
    </citation>
    <scope>NUCLEOTIDE SEQUENCE [LARGE SCALE GENOMIC DNA]</scope>
    <source>
        <strain evidence="1 2">CCMP1545</strain>
    </source>
</reference>
<dbReference type="SUPFAM" id="SSF48150">
    <property type="entry name" value="DNA-glycosylase"/>
    <property type="match status" value="1"/>
</dbReference>
<dbReference type="RefSeq" id="XP_003057875.1">
    <property type="nucleotide sequence ID" value="XM_003057829.1"/>
</dbReference>
<evidence type="ECO:0000313" key="1">
    <source>
        <dbReference type="EMBL" id="EEH57826.1"/>
    </source>
</evidence>
<dbReference type="PANTHER" id="PTHR46213">
    <property type="entry name" value="TRANSCRIPTIONAL ACTIVATOR DEMETER"/>
    <property type="match status" value="1"/>
</dbReference>
<evidence type="ECO:0000313" key="2">
    <source>
        <dbReference type="Proteomes" id="UP000001876"/>
    </source>
</evidence>
<dbReference type="PANTHER" id="PTHR46213:SF13">
    <property type="entry name" value="DEMETER-LIKE PROTEIN 2-RELATED"/>
    <property type="match status" value="1"/>
</dbReference>
<dbReference type="InterPro" id="IPR044811">
    <property type="entry name" value="DME/ROS1"/>
</dbReference>
<dbReference type="AlphaFoldDB" id="C1MR63"/>
<sequence length="108" mass="12271">DLIDWNAVLKAPIEDVVECIRCRGMHFMLARRIKNLLRRIASERDGALSLEFLRDVPTELARGYLLSLEGYGVKTVSCILLLALYRADFPVDVNVGRIMARLGWVPLE</sequence>